<dbReference type="AlphaFoldDB" id="A0A0E9R551"/>
<organism evidence="1">
    <name type="scientific">Anguilla anguilla</name>
    <name type="common">European freshwater eel</name>
    <name type="synonym">Muraena anguilla</name>
    <dbReference type="NCBI Taxonomy" id="7936"/>
    <lineage>
        <taxon>Eukaryota</taxon>
        <taxon>Metazoa</taxon>
        <taxon>Chordata</taxon>
        <taxon>Craniata</taxon>
        <taxon>Vertebrata</taxon>
        <taxon>Euteleostomi</taxon>
        <taxon>Actinopterygii</taxon>
        <taxon>Neopterygii</taxon>
        <taxon>Teleostei</taxon>
        <taxon>Anguilliformes</taxon>
        <taxon>Anguillidae</taxon>
        <taxon>Anguilla</taxon>
    </lineage>
</organism>
<protein>
    <submittedName>
        <fullName evidence="1">Uncharacterized protein</fullName>
    </submittedName>
</protein>
<evidence type="ECO:0000313" key="1">
    <source>
        <dbReference type="EMBL" id="JAH23473.1"/>
    </source>
</evidence>
<dbReference type="EMBL" id="GBXM01085104">
    <property type="protein sequence ID" value="JAH23473.1"/>
    <property type="molecule type" value="Transcribed_RNA"/>
</dbReference>
<accession>A0A0E9R551</accession>
<proteinExistence type="predicted"/>
<reference evidence="1" key="1">
    <citation type="submission" date="2014-11" db="EMBL/GenBank/DDBJ databases">
        <authorList>
            <person name="Amaro Gonzalez C."/>
        </authorList>
    </citation>
    <scope>NUCLEOTIDE SEQUENCE</scope>
</reference>
<reference evidence="1" key="2">
    <citation type="journal article" date="2015" name="Fish Shellfish Immunol.">
        <title>Early steps in the European eel (Anguilla anguilla)-Vibrio vulnificus interaction in the gills: Role of the RtxA13 toxin.</title>
        <authorList>
            <person name="Callol A."/>
            <person name="Pajuelo D."/>
            <person name="Ebbesson L."/>
            <person name="Teles M."/>
            <person name="MacKenzie S."/>
            <person name="Amaro C."/>
        </authorList>
    </citation>
    <scope>NUCLEOTIDE SEQUENCE</scope>
</reference>
<name>A0A0E9R551_ANGAN</name>
<sequence length="36" mass="4406">METRRMALLQAKWSVDATSWPKWKARRYGRRQLSIK</sequence>